<feature type="chain" id="PRO_5015108769" description="Invasion associated locus B family protein" evidence="1">
    <location>
        <begin position="27"/>
        <end position="193"/>
    </location>
</feature>
<dbReference type="InterPro" id="IPR010642">
    <property type="entry name" value="Invasion_prot_B"/>
</dbReference>
<organism evidence="2 3">
    <name type="scientific">Phyllobacterium endophyticum</name>
    <dbReference type="NCBI Taxonomy" id="1149773"/>
    <lineage>
        <taxon>Bacteria</taxon>
        <taxon>Pseudomonadati</taxon>
        <taxon>Pseudomonadota</taxon>
        <taxon>Alphaproteobacteria</taxon>
        <taxon>Hyphomicrobiales</taxon>
        <taxon>Phyllobacteriaceae</taxon>
        <taxon>Phyllobacterium</taxon>
    </lineage>
</organism>
<gene>
    <name evidence="2" type="ORF">CU100_07755</name>
</gene>
<keyword evidence="1" id="KW-0732">Signal</keyword>
<dbReference type="Pfam" id="PF06776">
    <property type="entry name" value="IalB"/>
    <property type="match status" value="1"/>
</dbReference>
<dbReference type="Proteomes" id="UP000241158">
    <property type="component" value="Unassembled WGS sequence"/>
</dbReference>
<evidence type="ECO:0008006" key="4">
    <source>
        <dbReference type="Google" id="ProtNLM"/>
    </source>
</evidence>
<dbReference type="Gene3D" id="2.60.40.1880">
    <property type="entry name" value="Invasion associated locus B (IalB) protein"/>
    <property type="match status" value="1"/>
</dbReference>
<dbReference type="InterPro" id="IPR038696">
    <property type="entry name" value="IalB_sf"/>
</dbReference>
<dbReference type="RefSeq" id="WP_106715868.1">
    <property type="nucleotide sequence ID" value="NZ_JACHXT010000004.1"/>
</dbReference>
<keyword evidence="3" id="KW-1185">Reference proteome</keyword>
<dbReference type="AlphaFoldDB" id="A0A2P7B296"/>
<evidence type="ECO:0000256" key="1">
    <source>
        <dbReference type="SAM" id="SignalP"/>
    </source>
</evidence>
<protein>
    <recommendedName>
        <fullName evidence="4">Invasion associated locus B family protein</fullName>
    </recommendedName>
</protein>
<accession>A0A2P7B296</accession>
<feature type="signal peptide" evidence="1">
    <location>
        <begin position="1"/>
        <end position="26"/>
    </location>
</feature>
<name>A0A2P7B296_9HYPH</name>
<sequence>MFRQAVKRPFFLACLLLSGWSSPPAAGQEAISSAFSIKPSEVSIPDGAELGKYRRIIHPFQNWELRCDENLKTRKKICNVTQTILDADGQFAFSWSLAASEGGKPLMILRTRYEPGASRYLHLELSGRNEPVTIPAEGCDGKVCVAYLPVGPLLREQIAKEADVRISYDNAAGTAIVLDAPLAGLSAALAAIK</sequence>
<dbReference type="EMBL" id="PGGN01000001">
    <property type="protein sequence ID" value="PSH60550.1"/>
    <property type="molecule type" value="Genomic_DNA"/>
</dbReference>
<evidence type="ECO:0000313" key="3">
    <source>
        <dbReference type="Proteomes" id="UP000241158"/>
    </source>
</evidence>
<comment type="caution">
    <text evidence="2">The sequence shown here is derived from an EMBL/GenBank/DDBJ whole genome shotgun (WGS) entry which is preliminary data.</text>
</comment>
<proteinExistence type="predicted"/>
<evidence type="ECO:0000313" key="2">
    <source>
        <dbReference type="EMBL" id="PSH60550.1"/>
    </source>
</evidence>
<reference evidence="3" key="1">
    <citation type="submission" date="2017-11" db="EMBL/GenBank/DDBJ databases">
        <authorList>
            <person name="Kuznetsova I."/>
            <person name="Sazanova A."/>
            <person name="Chirak E."/>
            <person name="Safronova V."/>
            <person name="Willems A."/>
        </authorList>
    </citation>
    <scope>NUCLEOTIDE SEQUENCE [LARGE SCALE GENOMIC DNA]</scope>
    <source>
        <strain evidence="3">PEPV15</strain>
    </source>
</reference>
<dbReference type="OrthoDB" id="7375326at2"/>